<keyword evidence="5 7" id="KW-0472">Membrane</keyword>
<evidence type="ECO:0000256" key="1">
    <source>
        <dbReference type="ARBA" id="ARBA00004141"/>
    </source>
</evidence>
<dbReference type="GO" id="GO:0016020">
    <property type="term" value="C:membrane"/>
    <property type="evidence" value="ECO:0007669"/>
    <property type="project" value="UniProtKB-SubCell"/>
</dbReference>
<dbReference type="Pfam" id="PF07690">
    <property type="entry name" value="MFS_1"/>
    <property type="match status" value="1"/>
</dbReference>
<keyword evidence="3 7" id="KW-0812">Transmembrane</keyword>
<proteinExistence type="inferred from homology"/>
<dbReference type="PROSITE" id="PS00216">
    <property type="entry name" value="SUGAR_TRANSPORT_1"/>
    <property type="match status" value="1"/>
</dbReference>
<feature type="transmembrane region" description="Helical" evidence="7">
    <location>
        <begin position="414"/>
        <end position="434"/>
    </location>
</feature>
<evidence type="ECO:0000256" key="5">
    <source>
        <dbReference type="ARBA" id="ARBA00023136"/>
    </source>
</evidence>
<feature type="transmembrane region" description="Helical" evidence="7">
    <location>
        <begin position="221"/>
        <end position="246"/>
    </location>
</feature>
<dbReference type="PANTHER" id="PTHR23504:SF108">
    <property type="entry name" value="OS11G0151500 PROTEIN"/>
    <property type="match status" value="1"/>
</dbReference>
<dbReference type="EMBL" id="PNBA02000008">
    <property type="protein sequence ID" value="KAG6414855.1"/>
    <property type="molecule type" value="Genomic_DNA"/>
</dbReference>
<dbReference type="CDD" id="cd17330">
    <property type="entry name" value="MFS_SLC46_TetA_like"/>
    <property type="match status" value="1"/>
</dbReference>
<feature type="transmembrane region" description="Helical" evidence="7">
    <location>
        <begin position="196"/>
        <end position="215"/>
    </location>
</feature>
<name>A0A8X8XHV9_SALSN</name>
<feature type="transmembrane region" description="Helical" evidence="7">
    <location>
        <begin position="387"/>
        <end position="407"/>
    </location>
</feature>
<comment type="subcellular location">
    <subcellularLocation>
        <location evidence="1">Membrane</location>
        <topology evidence="1">Multi-pass membrane protein</topology>
    </subcellularLocation>
</comment>
<reference evidence="8" key="1">
    <citation type="submission" date="2018-01" db="EMBL/GenBank/DDBJ databases">
        <authorList>
            <person name="Mao J.F."/>
        </authorList>
    </citation>
    <scope>NUCLEOTIDE SEQUENCE</scope>
    <source>
        <strain evidence="8">Huo1</strain>
        <tissue evidence="8">Leaf</tissue>
    </source>
</reference>
<accession>A0A8X8XHV9</accession>
<feature type="transmembrane region" description="Helical" evidence="7">
    <location>
        <begin position="258"/>
        <end position="278"/>
    </location>
</feature>
<dbReference type="Proteomes" id="UP000298416">
    <property type="component" value="Unassembled WGS sequence"/>
</dbReference>
<dbReference type="AlphaFoldDB" id="A0A8X8XHV9"/>
<gene>
    <name evidence="8" type="ORF">SASPL_122229</name>
</gene>
<dbReference type="InterPro" id="IPR036259">
    <property type="entry name" value="MFS_trans_sf"/>
</dbReference>
<feature type="transmembrane region" description="Helical" evidence="7">
    <location>
        <begin position="440"/>
        <end position="460"/>
    </location>
</feature>
<evidence type="ECO:0000256" key="4">
    <source>
        <dbReference type="ARBA" id="ARBA00022989"/>
    </source>
</evidence>
<evidence type="ECO:0000256" key="3">
    <source>
        <dbReference type="ARBA" id="ARBA00022692"/>
    </source>
</evidence>
<keyword evidence="4 7" id="KW-1133">Transmembrane helix</keyword>
<comment type="similarity">
    <text evidence="6">Belongs to the major facilitator superfamily. Phosphate:H(+) symporter (TC 2.A.1.9) family.</text>
</comment>
<sequence length="580" mass="64033">MKWCGSRFDEVESNGSVLSIRWPHAPSMAPREFTVPHPIPSQPPPPLYRTTNSARGTSPIRTPVDFFNPKCLKIKPVLARSNHIAIAEISFPNYPRREGGVRKVGILVKMAAWLEGLRQLRPLVHLLLPLMVHWIADEMTVSVLVDLTTSALCPGEETCSEAIYINGIQQTITGIFKMIVIPLVGQLSDEYGRKPFLLLTVSTNIVPFSLLAINQARGTVYAYYALRTIAMIISKGTIFCIAVAYVADIVDVGKRAAVFSWMTGLFSVSLVIGNLLARFLPEEYIFQVSIVLLTFVPVYMWLFLKETVKSTQKSDHDISCLNKAVRIVTNRYYSMKNAAYIVISSPTLKRISFVSFFYELGSSGISSVIMYYMKAVFGFDKNQLSEVSIIVEVGSIFSQILVLPLLNPLVGERVILCAALLAYTAYGLLYGLAWAPWVPYVSTCFGIIYVLVKPATYAVISKGSTAADQVSSLLKTILLLKMDFSAVFSRASLVFLNQGKAQGFVGGVQSIASFLSPLAMSPLTTWFLSSDAPFNCRGFSIIIATLSTVVALCFAWTLNLDAPKRNAEEQREDVETPLLS</sequence>
<organism evidence="8">
    <name type="scientific">Salvia splendens</name>
    <name type="common">Scarlet sage</name>
    <dbReference type="NCBI Taxonomy" id="180675"/>
    <lineage>
        <taxon>Eukaryota</taxon>
        <taxon>Viridiplantae</taxon>
        <taxon>Streptophyta</taxon>
        <taxon>Embryophyta</taxon>
        <taxon>Tracheophyta</taxon>
        <taxon>Spermatophyta</taxon>
        <taxon>Magnoliopsida</taxon>
        <taxon>eudicotyledons</taxon>
        <taxon>Gunneridae</taxon>
        <taxon>Pentapetalae</taxon>
        <taxon>asterids</taxon>
        <taxon>lamiids</taxon>
        <taxon>Lamiales</taxon>
        <taxon>Lamiaceae</taxon>
        <taxon>Nepetoideae</taxon>
        <taxon>Mentheae</taxon>
        <taxon>Salviinae</taxon>
        <taxon>Salvia</taxon>
        <taxon>Salvia subgen. Calosphace</taxon>
        <taxon>core Calosphace</taxon>
    </lineage>
</organism>
<evidence type="ECO:0000256" key="2">
    <source>
        <dbReference type="ARBA" id="ARBA00022448"/>
    </source>
</evidence>
<dbReference type="Gene3D" id="1.20.1250.20">
    <property type="entry name" value="MFS general substrate transporter like domains"/>
    <property type="match status" value="1"/>
</dbReference>
<feature type="transmembrane region" description="Helical" evidence="7">
    <location>
        <begin position="508"/>
        <end position="527"/>
    </location>
</feature>
<dbReference type="InterPro" id="IPR011701">
    <property type="entry name" value="MFS"/>
</dbReference>
<dbReference type="SUPFAM" id="SSF103473">
    <property type="entry name" value="MFS general substrate transporter"/>
    <property type="match status" value="1"/>
</dbReference>
<reference evidence="8" key="2">
    <citation type="submission" date="2020-08" db="EMBL/GenBank/DDBJ databases">
        <title>Plant Genome Project.</title>
        <authorList>
            <person name="Zhang R.-G."/>
        </authorList>
    </citation>
    <scope>NUCLEOTIDE SEQUENCE</scope>
    <source>
        <strain evidence="8">Huo1</strain>
        <tissue evidence="8">Leaf</tissue>
    </source>
</reference>
<keyword evidence="9" id="KW-1185">Reference proteome</keyword>
<dbReference type="PANTHER" id="PTHR23504">
    <property type="entry name" value="MAJOR FACILITATOR SUPERFAMILY DOMAIN-CONTAINING PROTEIN 10"/>
    <property type="match status" value="1"/>
</dbReference>
<feature type="transmembrane region" description="Helical" evidence="7">
    <location>
        <begin position="351"/>
        <end position="372"/>
    </location>
</feature>
<dbReference type="GO" id="GO:0022857">
    <property type="term" value="F:transmembrane transporter activity"/>
    <property type="evidence" value="ECO:0007669"/>
    <property type="project" value="InterPro"/>
</dbReference>
<keyword evidence="2" id="KW-0813">Transport</keyword>
<comment type="caution">
    <text evidence="8">The sequence shown here is derived from an EMBL/GenBank/DDBJ whole genome shotgun (WGS) entry which is preliminary data.</text>
</comment>
<feature type="transmembrane region" description="Helical" evidence="7">
    <location>
        <begin position="284"/>
        <end position="304"/>
    </location>
</feature>
<evidence type="ECO:0008006" key="10">
    <source>
        <dbReference type="Google" id="ProtNLM"/>
    </source>
</evidence>
<evidence type="ECO:0000313" key="8">
    <source>
        <dbReference type="EMBL" id="KAG6414855.1"/>
    </source>
</evidence>
<evidence type="ECO:0000313" key="9">
    <source>
        <dbReference type="Proteomes" id="UP000298416"/>
    </source>
</evidence>
<dbReference type="InterPro" id="IPR005829">
    <property type="entry name" value="Sugar_transporter_CS"/>
</dbReference>
<protein>
    <recommendedName>
        <fullName evidence="10">Major facilitator superfamily (MFS) profile domain-containing protein</fullName>
    </recommendedName>
</protein>
<evidence type="ECO:0000256" key="6">
    <source>
        <dbReference type="ARBA" id="ARBA00044504"/>
    </source>
</evidence>
<feature type="transmembrane region" description="Helical" evidence="7">
    <location>
        <begin position="539"/>
        <end position="558"/>
    </location>
</feature>
<evidence type="ECO:0000256" key="7">
    <source>
        <dbReference type="SAM" id="Phobius"/>
    </source>
</evidence>